<dbReference type="EMBL" id="MFFS01000088">
    <property type="protein sequence ID" value="OGF20410.1"/>
    <property type="molecule type" value="Genomic_DNA"/>
</dbReference>
<reference evidence="2 3" key="1">
    <citation type="journal article" date="2016" name="Nat. Commun.">
        <title>Thousands of microbial genomes shed light on interconnected biogeochemical processes in an aquifer system.</title>
        <authorList>
            <person name="Anantharaman K."/>
            <person name="Brown C.T."/>
            <person name="Hug L.A."/>
            <person name="Sharon I."/>
            <person name="Castelle C.J."/>
            <person name="Probst A.J."/>
            <person name="Thomas B.C."/>
            <person name="Singh A."/>
            <person name="Wilkins M.J."/>
            <person name="Karaoz U."/>
            <person name="Brodie E.L."/>
            <person name="Williams K.H."/>
            <person name="Hubbard S.S."/>
            <person name="Banfield J.F."/>
        </authorList>
    </citation>
    <scope>NUCLEOTIDE SEQUENCE [LARGE SCALE GENOMIC DNA]</scope>
</reference>
<dbReference type="Pfam" id="PF00685">
    <property type="entry name" value="Sulfotransfer_1"/>
    <property type="match status" value="1"/>
</dbReference>
<dbReference type="GO" id="GO:0008146">
    <property type="term" value="F:sulfotransferase activity"/>
    <property type="evidence" value="ECO:0007669"/>
    <property type="project" value="InterPro"/>
</dbReference>
<sequence length="285" mass="32542">MKNFEVTANDVKFPAELPELILLCGPCRSGTTALSNIFVQACIESHMQPLKSIRRAKATGEKIPIWELAGKNGIAHSKETFGEKENSEFFNPVEILLNLGYPSEKLKVIMMLRDPAQILTSWERLYGESVKRKNLARAFFLTDKVRTYCKSNDIKTIPYVHEAIKYNNPGLVVFHLFQILGINNFSSNFVNWEKSPKFGDKNTSNNHLHFYDSPPEKFIEGVRDWGGYTYRSYNITSSNSNRLPATMHQIYESFRSECSSYLNLKIHDSTKASSSKLEEAMVDCM</sequence>
<dbReference type="Proteomes" id="UP000178323">
    <property type="component" value="Unassembled WGS sequence"/>
</dbReference>
<protein>
    <recommendedName>
        <fullName evidence="1">Sulfotransferase domain-containing protein</fullName>
    </recommendedName>
</protein>
<organism evidence="2 3">
    <name type="scientific">Candidatus Falkowbacteria bacterium RBG_13_39_14</name>
    <dbReference type="NCBI Taxonomy" id="1797985"/>
    <lineage>
        <taxon>Bacteria</taxon>
        <taxon>Candidatus Falkowiibacteriota</taxon>
    </lineage>
</organism>
<name>A0A1F5S138_9BACT</name>
<evidence type="ECO:0000313" key="2">
    <source>
        <dbReference type="EMBL" id="OGF20410.1"/>
    </source>
</evidence>
<dbReference type="AlphaFoldDB" id="A0A1F5S138"/>
<dbReference type="Gene3D" id="3.40.50.300">
    <property type="entry name" value="P-loop containing nucleotide triphosphate hydrolases"/>
    <property type="match status" value="1"/>
</dbReference>
<gene>
    <name evidence="2" type="ORF">A2Y83_01510</name>
</gene>
<evidence type="ECO:0000259" key="1">
    <source>
        <dbReference type="Pfam" id="PF00685"/>
    </source>
</evidence>
<dbReference type="InterPro" id="IPR000863">
    <property type="entry name" value="Sulfotransferase_dom"/>
</dbReference>
<proteinExistence type="predicted"/>
<evidence type="ECO:0000313" key="3">
    <source>
        <dbReference type="Proteomes" id="UP000178323"/>
    </source>
</evidence>
<dbReference type="SUPFAM" id="SSF52540">
    <property type="entry name" value="P-loop containing nucleoside triphosphate hydrolases"/>
    <property type="match status" value="1"/>
</dbReference>
<feature type="domain" description="Sulfotransferase" evidence="1">
    <location>
        <begin position="21"/>
        <end position="122"/>
    </location>
</feature>
<comment type="caution">
    <text evidence="2">The sequence shown here is derived from an EMBL/GenBank/DDBJ whole genome shotgun (WGS) entry which is preliminary data.</text>
</comment>
<accession>A0A1F5S138</accession>
<dbReference type="InterPro" id="IPR027417">
    <property type="entry name" value="P-loop_NTPase"/>
</dbReference>